<feature type="signal peptide" evidence="1">
    <location>
        <begin position="1"/>
        <end position="21"/>
    </location>
</feature>
<dbReference type="CDD" id="cd12105">
    <property type="entry name" value="HmuY"/>
    <property type="match status" value="1"/>
</dbReference>
<dbReference type="EMBL" id="JACHCF010000001">
    <property type="protein sequence ID" value="MBB5619195.1"/>
    <property type="molecule type" value="Genomic_DNA"/>
</dbReference>
<feature type="chain" id="PRO_5030769688" description="Heme-binding HmuY-like protein" evidence="1">
    <location>
        <begin position="22"/>
        <end position="350"/>
    </location>
</feature>
<evidence type="ECO:0008006" key="4">
    <source>
        <dbReference type="Google" id="ProtNLM"/>
    </source>
</evidence>
<reference evidence="2 3" key="1">
    <citation type="submission" date="2020-08" db="EMBL/GenBank/DDBJ databases">
        <title>Genomic Encyclopedia of Type Strains, Phase IV (KMG-V): Genome sequencing to study the core and pangenomes of soil and plant-associated prokaryotes.</title>
        <authorList>
            <person name="Whitman W."/>
        </authorList>
    </citation>
    <scope>NUCLEOTIDE SEQUENCE [LARGE SCALE GENOMIC DNA]</scope>
    <source>
        <strain evidence="2 3">MP7CTX6</strain>
    </source>
</reference>
<dbReference type="InterPro" id="IPR025921">
    <property type="entry name" value="HmuY"/>
</dbReference>
<dbReference type="AlphaFoldDB" id="A0A7W9DIK2"/>
<comment type="caution">
    <text evidence="2">The sequence shown here is derived from an EMBL/GenBank/DDBJ whole genome shotgun (WGS) entry which is preliminary data.</text>
</comment>
<evidence type="ECO:0000256" key="1">
    <source>
        <dbReference type="SAM" id="SignalP"/>
    </source>
</evidence>
<protein>
    <recommendedName>
        <fullName evidence="4">Heme-binding HmuY-like protein</fullName>
    </recommendedName>
</protein>
<organism evidence="2 3">
    <name type="scientific">Pedobacter cryoconitis</name>
    <dbReference type="NCBI Taxonomy" id="188932"/>
    <lineage>
        <taxon>Bacteria</taxon>
        <taxon>Pseudomonadati</taxon>
        <taxon>Bacteroidota</taxon>
        <taxon>Sphingobacteriia</taxon>
        <taxon>Sphingobacteriales</taxon>
        <taxon>Sphingobacteriaceae</taxon>
        <taxon>Pedobacter</taxon>
    </lineage>
</organism>
<dbReference type="RefSeq" id="WP_183865370.1">
    <property type="nucleotide sequence ID" value="NZ_JACHCF010000001.1"/>
</dbReference>
<sequence>MKKFTPLITLLCLATAFTACKKDSDPIIVTPASTGSTLTLNGLIGSEAGSAAGNSVFVDFSTDKQTSVARISWDLGFYSGDDFKVILNHTVGATAIALNKTDLNLVTEADTTALAASGDLNLGQGAGGFSYIDPVEGDAVTYLAGTVIKTIAAADADNKVYIVNRGGTSGWQKIRVIRAGAGYTLQYAKITDKTFKTLNVTKDAAFNFKYVSFKTGAVEVEPAKANWDIEWTLATYKANATTPYTFSDFVLINFVGGVTAAEVIVADSKVTFADFAEANLTGKVFVGKREVIAGNWRVTSGTPVGVKTDRFYLVKDGAGNIYKLKFVSFHPNDAGVRGKPVIEYKLVKKA</sequence>
<dbReference type="Pfam" id="PF14064">
    <property type="entry name" value="HmuY"/>
    <property type="match status" value="1"/>
</dbReference>
<dbReference type="Proteomes" id="UP000537718">
    <property type="component" value="Unassembled WGS sequence"/>
</dbReference>
<name>A0A7W9DIK2_9SPHI</name>
<evidence type="ECO:0000313" key="2">
    <source>
        <dbReference type="EMBL" id="MBB5619195.1"/>
    </source>
</evidence>
<evidence type="ECO:0000313" key="3">
    <source>
        <dbReference type="Proteomes" id="UP000537718"/>
    </source>
</evidence>
<dbReference type="PROSITE" id="PS51257">
    <property type="entry name" value="PROKAR_LIPOPROTEIN"/>
    <property type="match status" value="1"/>
</dbReference>
<proteinExistence type="predicted"/>
<accession>A0A7W9DIK2</accession>
<keyword evidence="1" id="KW-0732">Signal</keyword>
<gene>
    <name evidence="2" type="ORF">HDE69_000231</name>
</gene>